<evidence type="ECO:0000313" key="2">
    <source>
        <dbReference type="EMBL" id="TFK54062.1"/>
    </source>
</evidence>
<evidence type="ECO:0000313" key="3">
    <source>
        <dbReference type="Proteomes" id="UP000305948"/>
    </source>
</evidence>
<dbReference type="OrthoDB" id="10533102at2759"/>
<protein>
    <submittedName>
        <fullName evidence="2">Uncharacterized protein</fullName>
    </submittedName>
</protein>
<proteinExistence type="predicted"/>
<reference evidence="2 3" key="1">
    <citation type="journal article" date="2019" name="Nat. Ecol. Evol.">
        <title>Megaphylogeny resolves global patterns of mushroom evolution.</title>
        <authorList>
            <person name="Varga T."/>
            <person name="Krizsan K."/>
            <person name="Foldi C."/>
            <person name="Dima B."/>
            <person name="Sanchez-Garcia M."/>
            <person name="Sanchez-Ramirez S."/>
            <person name="Szollosi G.J."/>
            <person name="Szarkandi J.G."/>
            <person name="Papp V."/>
            <person name="Albert L."/>
            <person name="Andreopoulos W."/>
            <person name="Angelini C."/>
            <person name="Antonin V."/>
            <person name="Barry K.W."/>
            <person name="Bougher N.L."/>
            <person name="Buchanan P."/>
            <person name="Buyck B."/>
            <person name="Bense V."/>
            <person name="Catcheside P."/>
            <person name="Chovatia M."/>
            <person name="Cooper J."/>
            <person name="Damon W."/>
            <person name="Desjardin D."/>
            <person name="Finy P."/>
            <person name="Geml J."/>
            <person name="Haridas S."/>
            <person name="Hughes K."/>
            <person name="Justo A."/>
            <person name="Karasinski D."/>
            <person name="Kautmanova I."/>
            <person name="Kiss B."/>
            <person name="Kocsube S."/>
            <person name="Kotiranta H."/>
            <person name="LaButti K.M."/>
            <person name="Lechner B.E."/>
            <person name="Liimatainen K."/>
            <person name="Lipzen A."/>
            <person name="Lukacs Z."/>
            <person name="Mihaltcheva S."/>
            <person name="Morgado L.N."/>
            <person name="Niskanen T."/>
            <person name="Noordeloos M.E."/>
            <person name="Ohm R.A."/>
            <person name="Ortiz-Santana B."/>
            <person name="Ovrebo C."/>
            <person name="Racz N."/>
            <person name="Riley R."/>
            <person name="Savchenko A."/>
            <person name="Shiryaev A."/>
            <person name="Soop K."/>
            <person name="Spirin V."/>
            <person name="Szebenyi C."/>
            <person name="Tomsovsky M."/>
            <person name="Tulloss R.E."/>
            <person name="Uehling J."/>
            <person name="Grigoriev I.V."/>
            <person name="Vagvolgyi C."/>
            <person name="Papp T."/>
            <person name="Martin F.M."/>
            <person name="Miettinen O."/>
            <person name="Hibbett D.S."/>
            <person name="Nagy L.G."/>
        </authorList>
    </citation>
    <scope>NUCLEOTIDE SEQUENCE [LARGE SCALE GENOMIC DNA]</scope>
    <source>
        <strain evidence="2 3">OMC1185</strain>
    </source>
</reference>
<name>A0A5C3N9Y3_9AGAM</name>
<accession>A0A5C3N9Y3</accession>
<sequence length="173" mass="18848">MDPGTTEGYRMMESGADAWAVEGDARRGLPESREIGAEYEAMATSTAPVNPSGSKTAEGKAARHTAFDPPNEVSPGVLSDGRWTGEHPLVRGYINEVTSQHGSSLNPDLLVASTLPFDLRIYALVALSVQDMAESPVFWLLYNANQKDRTRAVIQDQIQSVFLVLHLHPDIVE</sequence>
<dbReference type="AlphaFoldDB" id="A0A5C3N9Y3"/>
<feature type="region of interest" description="Disordered" evidence="1">
    <location>
        <begin position="43"/>
        <end position="80"/>
    </location>
</feature>
<evidence type="ECO:0000256" key="1">
    <source>
        <dbReference type="SAM" id="MobiDB-lite"/>
    </source>
</evidence>
<keyword evidence="3" id="KW-1185">Reference proteome</keyword>
<organism evidence="2 3">
    <name type="scientific">Heliocybe sulcata</name>
    <dbReference type="NCBI Taxonomy" id="5364"/>
    <lineage>
        <taxon>Eukaryota</taxon>
        <taxon>Fungi</taxon>
        <taxon>Dikarya</taxon>
        <taxon>Basidiomycota</taxon>
        <taxon>Agaricomycotina</taxon>
        <taxon>Agaricomycetes</taxon>
        <taxon>Gloeophyllales</taxon>
        <taxon>Gloeophyllaceae</taxon>
        <taxon>Heliocybe</taxon>
    </lineage>
</organism>
<dbReference type="Proteomes" id="UP000305948">
    <property type="component" value="Unassembled WGS sequence"/>
</dbReference>
<gene>
    <name evidence="2" type="ORF">OE88DRAFT_1146039</name>
</gene>
<dbReference type="EMBL" id="ML213506">
    <property type="protein sequence ID" value="TFK54062.1"/>
    <property type="molecule type" value="Genomic_DNA"/>
</dbReference>
<feature type="compositionally biased region" description="Polar residues" evidence="1">
    <location>
        <begin position="43"/>
        <end position="55"/>
    </location>
</feature>